<evidence type="ECO:0000256" key="7">
    <source>
        <dbReference type="ARBA" id="ARBA00023010"/>
    </source>
</evidence>
<evidence type="ECO:0000313" key="13">
    <source>
        <dbReference type="EMBL" id="MFC4769691.1"/>
    </source>
</evidence>
<feature type="domain" description="Protein translocase subunit SecDF P1" evidence="11">
    <location>
        <begin position="64"/>
        <end position="118"/>
    </location>
</feature>
<feature type="domain" description="Protein export membrane protein SecD/SecF C-terminal" evidence="10">
    <location>
        <begin position="219"/>
        <end position="388"/>
    </location>
</feature>
<proteinExistence type="inferred from homology"/>
<evidence type="ECO:0000256" key="3">
    <source>
        <dbReference type="ARBA" id="ARBA00022475"/>
    </source>
</evidence>
<evidence type="ECO:0000256" key="6">
    <source>
        <dbReference type="ARBA" id="ARBA00022989"/>
    </source>
</evidence>
<dbReference type="InterPro" id="IPR054384">
    <property type="entry name" value="SecDF_P1_head"/>
</dbReference>
<dbReference type="InterPro" id="IPR055344">
    <property type="entry name" value="SecD_SecF_C_bact"/>
</dbReference>
<dbReference type="Gene3D" id="3.30.70.3400">
    <property type="match status" value="1"/>
</dbReference>
<keyword evidence="8 9" id="KW-0472">Membrane</keyword>
<evidence type="ECO:0000256" key="9">
    <source>
        <dbReference type="HAMAP-Rule" id="MF_01463"/>
    </source>
</evidence>
<dbReference type="Pfam" id="PF21760">
    <property type="entry name" value="SecD_1st"/>
    <property type="match status" value="1"/>
</dbReference>
<evidence type="ECO:0000256" key="2">
    <source>
        <dbReference type="ARBA" id="ARBA00022448"/>
    </source>
</evidence>
<sequence length="409" mass="44557">MKWSKLITLLVVLAVFAGLAGTTTKKLWDGIPLGLDLQGGFDVLYEVQPTETEQVTRDGVLATQRALENRVNALGVREPNIQIEGTNRIRVQLAGVENQEEAKRILGEPAKLEFRAPDDKEVLLTGADLKPNARFQQDQQTGQILVAVEFKDPKKLQDVTTKYLGQPMGIYLNGEQLSKPVIQSIISNGQATISGMANPKEATRLATLLNAGALPFPIKELSSMSVGATLGQAALQKTLYAAGIAFILIFVFMIVFYRLPGLIANIALLMYMYLLIAVFRGMDVVLTLPGLAALVLGVGMAVDVNIIAYERMKDEFRAGKTLLSAVIMGQKRSLPTIIDANTTSLIAGAIMLWFGSGQVRGFAIAHIISVLATFLTAVLLSRWMLMLLVRSNLVQNPWWFGASKEGESK</sequence>
<comment type="similarity">
    <text evidence="9">Belongs to the SecD/SecF family. SecD subfamily.</text>
</comment>
<dbReference type="PANTHER" id="PTHR30081">
    <property type="entry name" value="PROTEIN-EXPORT MEMBRANE PROTEIN SEC"/>
    <property type="match status" value="1"/>
</dbReference>
<name>A0ABV9Q5C7_9BACL</name>
<feature type="transmembrane region" description="Helical" evidence="9">
    <location>
        <begin position="262"/>
        <end position="282"/>
    </location>
</feature>
<reference evidence="14" key="1">
    <citation type="journal article" date="2019" name="Int. J. Syst. Evol. Microbiol.">
        <title>The Global Catalogue of Microorganisms (GCM) 10K type strain sequencing project: providing services to taxonomists for standard genome sequencing and annotation.</title>
        <authorList>
            <consortium name="The Broad Institute Genomics Platform"/>
            <consortium name="The Broad Institute Genome Sequencing Center for Infectious Disease"/>
            <person name="Wu L."/>
            <person name="Ma J."/>
        </authorList>
    </citation>
    <scope>NUCLEOTIDE SEQUENCE [LARGE SCALE GENOMIC DNA]</scope>
    <source>
        <strain evidence="14">WYCCWR 12678</strain>
    </source>
</reference>
<comment type="subcellular location">
    <subcellularLocation>
        <location evidence="1 9">Cell membrane</location>
        <topology evidence="1 9">Multi-pass membrane protein</topology>
    </subcellularLocation>
</comment>
<keyword evidence="3 9" id="KW-1003">Cell membrane</keyword>
<comment type="caution">
    <text evidence="9">Lacks conserved residue(s) required for the propagation of feature annotation.</text>
</comment>
<dbReference type="InterPro" id="IPR001036">
    <property type="entry name" value="Acrflvin-R"/>
</dbReference>
<dbReference type="HAMAP" id="MF_01463_B">
    <property type="entry name" value="SecD_B"/>
    <property type="match status" value="1"/>
</dbReference>
<dbReference type="NCBIfam" id="TIGR01129">
    <property type="entry name" value="secD"/>
    <property type="match status" value="1"/>
</dbReference>
<feature type="transmembrane region" description="Helical" evidence="9">
    <location>
        <begin position="361"/>
        <end position="380"/>
    </location>
</feature>
<keyword evidence="5 9" id="KW-0653">Protein transport</keyword>
<evidence type="ECO:0000256" key="5">
    <source>
        <dbReference type="ARBA" id="ARBA00022927"/>
    </source>
</evidence>
<comment type="caution">
    <text evidence="13">The sequence shown here is derived from an EMBL/GenBank/DDBJ whole genome shotgun (WGS) entry which is preliminary data.</text>
</comment>
<comment type="subunit">
    <text evidence="9">Forms a complex with SecF. Part of the essential Sec protein translocation apparatus which comprises SecA, SecYEG and auxiliary proteins SecDF. Other proteins may also be involved.</text>
</comment>
<dbReference type="PRINTS" id="PR00702">
    <property type="entry name" value="ACRIFLAVINRP"/>
</dbReference>
<feature type="transmembrane region" description="Helical" evidence="9">
    <location>
        <begin position="337"/>
        <end position="355"/>
    </location>
</feature>
<dbReference type="EMBL" id="JBHSHC010000142">
    <property type="protein sequence ID" value="MFC4769691.1"/>
    <property type="molecule type" value="Genomic_DNA"/>
</dbReference>
<gene>
    <name evidence="9 13" type="primary">secD</name>
    <name evidence="13" type="ORF">ACFO8Q_20475</name>
</gene>
<keyword evidence="4 9" id="KW-0812">Transmembrane</keyword>
<feature type="transmembrane region" description="Helical" evidence="9">
    <location>
        <begin position="288"/>
        <end position="308"/>
    </location>
</feature>
<organism evidence="13 14">
    <name type="scientific">Effusibacillus consociatus</name>
    <dbReference type="NCBI Taxonomy" id="1117041"/>
    <lineage>
        <taxon>Bacteria</taxon>
        <taxon>Bacillati</taxon>
        <taxon>Bacillota</taxon>
        <taxon>Bacilli</taxon>
        <taxon>Bacillales</taxon>
        <taxon>Alicyclobacillaceae</taxon>
        <taxon>Effusibacillus</taxon>
    </lineage>
</organism>
<dbReference type="NCBIfam" id="TIGR00916">
    <property type="entry name" value="2A0604s01"/>
    <property type="match status" value="1"/>
</dbReference>
<evidence type="ECO:0000259" key="10">
    <source>
        <dbReference type="Pfam" id="PF02355"/>
    </source>
</evidence>
<keyword evidence="2 9" id="KW-0813">Transport</keyword>
<feature type="domain" description="SecDF P1 head subdomain" evidence="12">
    <location>
        <begin position="120"/>
        <end position="215"/>
    </location>
</feature>
<dbReference type="Pfam" id="PF02355">
    <property type="entry name" value="SecD_SecF_C"/>
    <property type="match status" value="1"/>
</dbReference>
<keyword evidence="7 9" id="KW-0811">Translocation</keyword>
<keyword evidence="6 9" id="KW-1133">Transmembrane helix</keyword>
<dbReference type="Pfam" id="PF22599">
    <property type="entry name" value="SecDF_P1_head"/>
    <property type="match status" value="1"/>
</dbReference>
<accession>A0ABV9Q5C7</accession>
<dbReference type="InterPro" id="IPR048631">
    <property type="entry name" value="SecD_1st"/>
</dbReference>
<protein>
    <recommendedName>
        <fullName evidence="9">Protein translocase subunit SecD</fullName>
    </recommendedName>
</protein>
<feature type="transmembrane region" description="Helical" evidence="9">
    <location>
        <begin position="239"/>
        <end position="257"/>
    </location>
</feature>
<keyword evidence="14" id="KW-1185">Reference proteome</keyword>
<evidence type="ECO:0000256" key="4">
    <source>
        <dbReference type="ARBA" id="ARBA00022692"/>
    </source>
</evidence>
<evidence type="ECO:0000259" key="11">
    <source>
        <dbReference type="Pfam" id="PF21760"/>
    </source>
</evidence>
<dbReference type="PANTHER" id="PTHR30081:SF1">
    <property type="entry name" value="PROTEIN TRANSLOCASE SUBUNIT SECD"/>
    <property type="match status" value="1"/>
</dbReference>
<dbReference type="InterPro" id="IPR022813">
    <property type="entry name" value="SecD/SecF_arch_bac"/>
</dbReference>
<dbReference type="SUPFAM" id="SSF82866">
    <property type="entry name" value="Multidrug efflux transporter AcrB transmembrane domain"/>
    <property type="match status" value="1"/>
</dbReference>
<dbReference type="InterPro" id="IPR005791">
    <property type="entry name" value="SecD"/>
</dbReference>
<comment type="function">
    <text evidence="9">Part of the Sec protein translocase complex. Interacts with the SecYEG preprotein conducting channel. SecDF uses the proton motive force (PMF) to complete protein translocation after the ATP-dependent function of SecA.</text>
</comment>
<dbReference type="Gene3D" id="3.30.1360.200">
    <property type="match status" value="1"/>
</dbReference>
<dbReference type="InterPro" id="IPR048634">
    <property type="entry name" value="SecD_SecF_C"/>
</dbReference>
<evidence type="ECO:0000256" key="8">
    <source>
        <dbReference type="ARBA" id="ARBA00023136"/>
    </source>
</evidence>
<evidence type="ECO:0000256" key="1">
    <source>
        <dbReference type="ARBA" id="ARBA00004651"/>
    </source>
</evidence>
<evidence type="ECO:0000313" key="14">
    <source>
        <dbReference type="Proteomes" id="UP001596002"/>
    </source>
</evidence>
<evidence type="ECO:0000259" key="12">
    <source>
        <dbReference type="Pfam" id="PF22599"/>
    </source>
</evidence>
<dbReference type="Proteomes" id="UP001596002">
    <property type="component" value="Unassembled WGS sequence"/>
</dbReference>
<dbReference type="Gene3D" id="1.20.1640.10">
    <property type="entry name" value="Multidrug efflux transporter AcrB transmembrane domain"/>
    <property type="match status" value="1"/>
</dbReference>